<comment type="subcellular location">
    <subcellularLocation>
        <location evidence="1">Cell membrane</location>
        <topology evidence="1">Multi-pass membrane protein</topology>
    </subcellularLocation>
</comment>
<dbReference type="GO" id="GO:0005886">
    <property type="term" value="C:plasma membrane"/>
    <property type="evidence" value="ECO:0007669"/>
    <property type="project" value="UniProtKB-SubCell"/>
</dbReference>
<feature type="transmembrane region" description="Helical" evidence="9">
    <location>
        <begin position="39"/>
        <end position="58"/>
    </location>
</feature>
<feature type="transmembrane region" description="Helical" evidence="9">
    <location>
        <begin position="184"/>
        <end position="202"/>
    </location>
</feature>
<protein>
    <recommendedName>
        <fullName evidence="12">Cation transporter</fullName>
    </recommendedName>
</protein>
<evidence type="ECO:0000256" key="3">
    <source>
        <dbReference type="ARBA" id="ARBA00022448"/>
    </source>
</evidence>
<dbReference type="InterPro" id="IPR003445">
    <property type="entry name" value="Cat_transpt"/>
</dbReference>
<sequence>MKKKTLFNYVNIGNLIIVIGILIAIPLFILPFYPNEARFWPAFMIPAVLSFIIGGSICHFSKADDLDPHWQTNIQKGSLTILLTWGYGFLAGAVPFVIADQLSLLHALFEAISGWTTTGLSVMDVTTTPKIFLFHRSFMQFCGGLGFVLVILMFVQGKQSMNLYSMEGHSDKLTANLKKTAQTVFILYGSFTVIGVVAYRLLGMSFFDAINHAMCALSTGGFSTRLDSIGTYNNSAIEVVTILLMLVGTTSFAVLLLLAKGKWKQLFKISDLRFMLALLLVTIPLVTISLTNEGMDGVAAFRSSAFNVISALTTTGYGTVDFATWPPFAFGIIILFMLMGGGMGSTAGGIKLSRVYILMRLAVHNLKKKIAPTRKVETPYYMKAQGKTPIDTAVASEITGFFLTYLAIFAVGTLILAFSADHSLLEAGFEFASAFGTVGLSVGVTSATSSGVTLITLIGAMILGRLEIFIVLIGLYSGWRISKEKALKKFEKEQQQVLIRN</sequence>
<comment type="caution">
    <text evidence="10">The sequence shown here is derived from an EMBL/GenBank/DDBJ whole genome shotgun (WGS) entry which is preliminary data.</text>
</comment>
<evidence type="ECO:0000256" key="9">
    <source>
        <dbReference type="SAM" id="Phobius"/>
    </source>
</evidence>
<proteinExistence type="inferred from homology"/>
<evidence type="ECO:0000256" key="1">
    <source>
        <dbReference type="ARBA" id="ARBA00004651"/>
    </source>
</evidence>
<keyword evidence="3" id="KW-0813">Transport</keyword>
<evidence type="ECO:0000256" key="2">
    <source>
        <dbReference type="ARBA" id="ARBA00009137"/>
    </source>
</evidence>
<dbReference type="PANTHER" id="PTHR32024">
    <property type="entry name" value="TRK SYSTEM POTASSIUM UPTAKE PROTEIN TRKG-RELATED"/>
    <property type="match status" value="1"/>
</dbReference>
<feature type="transmembrane region" description="Helical" evidence="9">
    <location>
        <begin position="138"/>
        <end position="155"/>
    </location>
</feature>
<evidence type="ECO:0000313" key="10">
    <source>
        <dbReference type="EMBL" id="OTP10803.1"/>
    </source>
</evidence>
<reference evidence="10 11" key="1">
    <citation type="submission" date="2017-05" db="EMBL/GenBank/DDBJ databases">
        <title>The Genome Sequence of Enterococcus sp. 10A9_DIV0425.</title>
        <authorList>
            <consortium name="The Broad Institute Genomics Platform"/>
            <consortium name="The Broad Institute Genomic Center for Infectious Diseases"/>
            <person name="Earl A."/>
            <person name="Manson A."/>
            <person name="Schwartman J."/>
            <person name="Gilmore M."/>
            <person name="Abouelleil A."/>
            <person name="Cao P."/>
            <person name="Chapman S."/>
            <person name="Cusick C."/>
            <person name="Shea T."/>
            <person name="Young S."/>
            <person name="Neafsey D."/>
            <person name="Nusbaum C."/>
            <person name="Birren B."/>
        </authorList>
    </citation>
    <scope>NUCLEOTIDE SEQUENCE [LARGE SCALE GENOMIC DNA]</scope>
    <source>
        <strain evidence="10 11">10A9_DIV0425</strain>
    </source>
</reference>
<accession>A0A242JZR3</accession>
<feature type="transmembrane region" description="Helical" evidence="9">
    <location>
        <begin position="12"/>
        <end position="33"/>
    </location>
</feature>
<feature type="transmembrane region" description="Helical" evidence="9">
    <location>
        <begin position="402"/>
        <end position="420"/>
    </location>
</feature>
<evidence type="ECO:0000256" key="6">
    <source>
        <dbReference type="ARBA" id="ARBA00022989"/>
    </source>
</evidence>
<name>A0A242JZR3_9ENTE</name>
<dbReference type="RefSeq" id="WP_086284140.1">
    <property type="nucleotide sequence ID" value="NZ_NGMO01000002.1"/>
</dbReference>
<evidence type="ECO:0000313" key="11">
    <source>
        <dbReference type="Proteomes" id="UP000194933"/>
    </source>
</evidence>
<feature type="transmembrane region" description="Helical" evidence="9">
    <location>
        <begin position="79"/>
        <end position="99"/>
    </location>
</feature>
<evidence type="ECO:0008006" key="12">
    <source>
        <dbReference type="Google" id="ProtNLM"/>
    </source>
</evidence>
<feature type="transmembrane region" description="Helical" evidence="9">
    <location>
        <begin position="454"/>
        <end position="479"/>
    </location>
</feature>
<dbReference type="GO" id="GO:0030001">
    <property type="term" value="P:metal ion transport"/>
    <property type="evidence" value="ECO:0007669"/>
    <property type="project" value="UniProtKB-ARBA"/>
</dbReference>
<dbReference type="AlphaFoldDB" id="A0A242JZR3"/>
<feature type="transmembrane region" description="Helical" evidence="9">
    <location>
        <begin position="271"/>
        <end position="290"/>
    </location>
</feature>
<keyword evidence="5 9" id="KW-0812">Transmembrane</keyword>
<dbReference type="PANTHER" id="PTHR32024:SF2">
    <property type="entry name" value="TRK SYSTEM POTASSIUM UPTAKE PROTEIN TRKG-RELATED"/>
    <property type="match status" value="1"/>
</dbReference>
<organism evidence="10 11">
    <name type="scientific">Candidatus Enterococcus wittei</name>
    <dbReference type="NCBI Taxonomy" id="1987383"/>
    <lineage>
        <taxon>Bacteria</taxon>
        <taxon>Bacillati</taxon>
        <taxon>Bacillota</taxon>
        <taxon>Bacilli</taxon>
        <taxon>Lactobacillales</taxon>
        <taxon>Enterococcaceae</taxon>
        <taxon>Enterococcus</taxon>
    </lineage>
</organism>
<gene>
    <name evidence="10" type="ORF">A5844_000937</name>
</gene>
<comment type="similarity">
    <text evidence="2">Belongs to the TrkH potassium transport family.</text>
</comment>
<dbReference type="Proteomes" id="UP000194933">
    <property type="component" value="Unassembled WGS sequence"/>
</dbReference>
<evidence type="ECO:0000256" key="5">
    <source>
        <dbReference type="ARBA" id="ARBA00022692"/>
    </source>
</evidence>
<keyword evidence="8 9" id="KW-0472">Membrane</keyword>
<feature type="transmembrane region" description="Helical" evidence="9">
    <location>
        <begin position="328"/>
        <end position="350"/>
    </location>
</feature>
<evidence type="ECO:0000256" key="7">
    <source>
        <dbReference type="ARBA" id="ARBA00023065"/>
    </source>
</evidence>
<keyword evidence="6 9" id="KW-1133">Transmembrane helix</keyword>
<keyword evidence="11" id="KW-1185">Reference proteome</keyword>
<dbReference type="GO" id="GO:0008324">
    <property type="term" value="F:monoatomic cation transmembrane transporter activity"/>
    <property type="evidence" value="ECO:0007669"/>
    <property type="project" value="InterPro"/>
</dbReference>
<keyword evidence="7" id="KW-0406">Ion transport</keyword>
<evidence type="ECO:0000256" key="8">
    <source>
        <dbReference type="ARBA" id="ARBA00023136"/>
    </source>
</evidence>
<dbReference type="EMBL" id="NGMO01000002">
    <property type="protein sequence ID" value="OTP10803.1"/>
    <property type="molecule type" value="Genomic_DNA"/>
</dbReference>
<evidence type="ECO:0000256" key="4">
    <source>
        <dbReference type="ARBA" id="ARBA00022475"/>
    </source>
</evidence>
<dbReference type="STRING" id="1987383.A5844_000937"/>
<keyword evidence="4" id="KW-1003">Cell membrane</keyword>
<feature type="transmembrane region" description="Helical" evidence="9">
    <location>
        <begin position="236"/>
        <end position="259"/>
    </location>
</feature>
<dbReference type="Pfam" id="PF02386">
    <property type="entry name" value="TrkH"/>
    <property type="match status" value="1"/>
</dbReference>